<gene>
    <name evidence="2" type="ORF">Ctob_015090</name>
</gene>
<comment type="caution">
    <text evidence="2">The sequence shown here is derived from an EMBL/GenBank/DDBJ whole genome shotgun (WGS) entry which is preliminary data.</text>
</comment>
<dbReference type="EMBL" id="JWZX01001633">
    <property type="protein sequence ID" value="KOO32987.1"/>
    <property type="molecule type" value="Genomic_DNA"/>
</dbReference>
<dbReference type="AlphaFoldDB" id="A0A0M0K335"/>
<sequence length="104" mass="11436">MMTQVEAEIRLQAERRLAEQAQEDDILIEEAKARVQLEMTKRERSDLDDLGAPSLKPAPPVFAESRLVNERGVNERGVNEPGSPGFRAKAKGGAQGGASPRRVR</sequence>
<protein>
    <submittedName>
        <fullName evidence="2">Uncharacterized protein</fullName>
    </submittedName>
</protein>
<evidence type="ECO:0000256" key="1">
    <source>
        <dbReference type="SAM" id="MobiDB-lite"/>
    </source>
</evidence>
<accession>A0A0M0K335</accession>
<proteinExistence type="predicted"/>
<evidence type="ECO:0000313" key="2">
    <source>
        <dbReference type="EMBL" id="KOO32987.1"/>
    </source>
</evidence>
<feature type="region of interest" description="Disordered" evidence="1">
    <location>
        <begin position="42"/>
        <end position="104"/>
    </location>
</feature>
<organism evidence="2 3">
    <name type="scientific">Chrysochromulina tobinii</name>
    <dbReference type="NCBI Taxonomy" id="1460289"/>
    <lineage>
        <taxon>Eukaryota</taxon>
        <taxon>Haptista</taxon>
        <taxon>Haptophyta</taxon>
        <taxon>Prymnesiophyceae</taxon>
        <taxon>Prymnesiales</taxon>
        <taxon>Chrysochromulinaceae</taxon>
        <taxon>Chrysochromulina</taxon>
    </lineage>
</organism>
<name>A0A0M0K335_9EUKA</name>
<reference evidence="3" key="1">
    <citation type="journal article" date="2015" name="PLoS Genet.">
        <title>Genome Sequence and Transcriptome Analyses of Chrysochromulina tobin: Metabolic Tools for Enhanced Algal Fitness in the Prominent Order Prymnesiales (Haptophyceae).</title>
        <authorList>
            <person name="Hovde B.T."/>
            <person name="Deodato C.R."/>
            <person name="Hunsperger H.M."/>
            <person name="Ryken S.A."/>
            <person name="Yost W."/>
            <person name="Jha R.K."/>
            <person name="Patterson J."/>
            <person name="Monnat R.J. Jr."/>
            <person name="Barlow S.B."/>
            <person name="Starkenburg S.R."/>
            <person name="Cattolico R.A."/>
        </authorList>
    </citation>
    <scope>NUCLEOTIDE SEQUENCE</scope>
    <source>
        <strain evidence="3">CCMP291</strain>
    </source>
</reference>
<feature type="compositionally biased region" description="Basic and acidic residues" evidence="1">
    <location>
        <begin position="67"/>
        <end position="78"/>
    </location>
</feature>
<dbReference type="Proteomes" id="UP000037460">
    <property type="component" value="Unassembled WGS sequence"/>
</dbReference>
<evidence type="ECO:0000313" key="3">
    <source>
        <dbReference type="Proteomes" id="UP000037460"/>
    </source>
</evidence>
<keyword evidence="3" id="KW-1185">Reference proteome</keyword>